<dbReference type="PANTHER" id="PTHR43153:SF1">
    <property type="entry name" value="ELECTRON TRANSFER FLAVOPROTEIN SUBUNIT ALPHA, MITOCHONDRIAL"/>
    <property type="match status" value="1"/>
</dbReference>
<dbReference type="Gene3D" id="3.40.50.620">
    <property type="entry name" value="HUPs"/>
    <property type="match status" value="2"/>
</dbReference>
<name>A0A1X0FM82_MYCNT</name>
<reference evidence="6 9" key="2">
    <citation type="journal article" date="2019" name="Emerg. Microbes Infect.">
        <title>Comprehensive subspecies identification of 175 nontuberculous mycobacteria species based on 7547 genomic profiles.</title>
        <authorList>
            <person name="Matsumoto Y."/>
            <person name="Kinjo T."/>
            <person name="Motooka D."/>
            <person name="Nabeya D."/>
            <person name="Jung N."/>
            <person name="Uechi K."/>
            <person name="Horii T."/>
            <person name="Iida T."/>
            <person name="Fujita J."/>
            <person name="Nakamura S."/>
        </authorList>
    </citation>
    <scope>NUCLEOTIDE SEQUENCE [LARGE SCALE GENOMIC DNA]</scope>
    <source>
        <strain evidence="6 9">JCM 18113</strain>
    </source>
</reference>
<evidence type="ECO:0000313" key="8">
    <source>
        <dbReference type="Proteomes" id="UP000192760"/>
    </source>
</evidence>
<dbReference type="Gene3D" id="3.40.50.1220">
    <property type="entry name" value="TPP-binding domain"/>
    <property type="match status" value="1"/>
</dbReference>
<evidence type="ECO:0000259" key="5">
    <source>
        <dbReference type="SMART" id="SM00893"/>
    </source>
</evidence>
<dbReference type="EMBL" id="AP022590">
    <property type="protein sequence ID" value="BBY38019.1"/>
    <property type="molecule type" value="Genomic_DNA"/>
</dbReference>
<dbReference type="GO" id="GO:0033539">
    <property type="term" value="P:fatty acid beta-oxidation using acyl-CoA dehydrogenase"/>
    <property type="evidence" value="ECO:0007669"/>
    <property type="project" value="TreeGrafter"/>
</dbReference>
<evidence type="ECO:0000313" key="9">
    <source>
        <dbReference type="Proteomes" id="UP000465812"/>
    </source>
</evidence>
<dbReference type="SUPFAM" id="SSF52402">
    <property type="entry name" value="Adenine nucleotide alpha hydrolases-like"/>
    <property type="match status" value="2"/>
</dbReference>
<dbReference type="EMBL" id="MVHW01000024">
    <property type="protein sequence ID" value="ORB02854.1"/>
    <property type="molecule type" value="Genomic_DNA"/>
</dbReference>
<dbReference type="GO" id="GO:0050660">
    <property type="term" value="F:flavin adenine dinucleotide binding"/>
    <property type="evidence" value="ECO:0007669"/>
    <property type="project" value="InterPro"/>
</dbReference>
<dbReference type="GO" id="GO:0009055">
    <property type="term" value="F:electron transfer activity"/>
    <property type="evidence" value="ECO:0007669"/>
    <property type="project" value="InterPro"/>
</dbReference>
<evidence type="ECO:0000256" key="3">
    <source>
        <dbReference type="ARBA" id="ARBA00011355"/>
    </source>
</evidence>
<dbReference type="InterPro" id="IPR014729">
    <property type="entry name" value="Rossmann-like_a/b/a_fold"/>
</dbReference>
<dbReference type="Proteomes" id="UP000192760">
    <property type="component" value="Unassembled WGS sequence"/>
</dbReference>
<dbReference type="Pfam" id="PF01012">
    <property type="entry name" value="ETF"/>
    <property type="match status" value="2"/>
</dbReference>
<comment type="function">
    <text evidence="4">The electron transfer flavoprotein serves as a specific electron acceptor for other dehydrogenases. It transfers the electrons to the main respiratory chain via ETF-ubiquinone oxidoreductase (ETF dehydrogenase).</text>
</comment>
<dbReference type="InterPro" id="IPR014731">
    <property type="entry name" value="ETF_asu_C"/>
</dbReference>
<dbReference type="STRING" id="560555.BST30_19275"/>
<reference evidence="7 8" key="1">
    <citation type="submission" date="2017-02" db="EMBL/GenBank/DDBJ databases">
        <title>The new phylogeny of genus Mycobacterium.</title>
        <authorList>
            <person name="Tortoli E."/>
            <person name="Trovato A."/>
            <person name="Cirillo D.M."/>
        </authorList>
    </citation>
    <scope>NUCLEOTIDE SEQUENCE [LARGE SCALE GENOMIC DNA]</scope>
    <source>
        <strain evidence="7 8">DSM 45255</strain>
    </source>
</reference>
<comment type="similarity">
    <text evidence="2">Belongs to the ETF alpha-subunit/FixB family.</text>
</comment>
<reference evidence="6" key="3">
    <citation type="submission" date="2020-02" db="EMBL/GenBank/DDBJ databases">
        <authorList>
            <person name="Matsumoto Y."/>
            <person name="Kinjo T."/>
            <person name="Motooka D."/>
            <person name="Nabeya D."/>
            <person name="Jung N."/>
            <person name="Uechi K."/>
            <person name="Horii T."/>
            <person name="Iida T."/>
            <person name="Fujita J."/>
            <person name="Nakamura S."/>
        </authorList>
    </citation>
    <scope>NUCLEOTIDE SEQUENCE</scope>
    <source>
        <strain evidence="6">JCM 18113</strain>
    </source>
</reference>
<dbReference type="AlphaFoldDB" id="A0A1X0FM82"/>
<dbReference type="SUPFAM" id="SSF52467">
    <property type="entry name" value="DHS-like NAD/FAD-binding domain"/>
    <property type="match status" value="1"/>
</dbReference>
<dbReference type="InterPro" id="IPR001308">
    <property type="entry name" value="ETF_a/FixB"/>
</dbReference>
<feature type="domain" description="Electron transfer flavoprotein alpha/beta-subunit N-terminal" evidence="5">
    <location>
        <begin position="286"/>
        <end position="460"/>
    </location>
</feature>
<gene>
    <name evidence="7" type="ORF">BST30_19275</name>
    <name evidence="6" type="ORF">MMAN_21530</name>
</gene>
<dbReference type="RefSeq" id="WP_083097158.1">
    <property type="nucleotide sequence ID" value="NZ_AP022590.1"/>
</dbReference>
<accession>A0A1X0FM82</accession>
<sequence>MMRFAVLVKQIPAFEQMALGPGGRLVRDGTALEMSAYCRRAVSKAVELAASVTGGSVVVFTLGPPSAEDALREAVAWGLERGVEIRGVLLTDPAFAGSDTIATARLLAAAIECEGSFDLILTGKNSLDSDTGQVPPQLAELLDLPFAAGVKTLTLAGHILTVGCEHDDGWIDAEFRIPAVISCAERLCDPAKVPPEGRAAVPAHKIGTIRAAQLGPGPWGAAASLTVVGDVRRLTMQRSHQLDADAPVATQVANAVRSLLDRGALNAATSPEPPVLAPTGGPGPVVAVLAEPGHDALARELCGAATYLAASLSGSTVMVAPHAIDAATAGSWGADRLVHIDGAVAEEDVAAAMAGWARAERPWAILAGSTTAGREIAARLAAAVSAGLTGDAIELDASEGRLIAWKPAFGGLLVAAIAATSPVQMATVRAGVMPRPRLRSHLAEVVSIAATPRNRVNIRVRRQDTPLERLGEADVVIGVGTGVAQQELPRLEAVRELLNAEIGCTRKITDHGWMPHSSQIGITGRSIAPRLYFAIGTSGKFNHMAGVRSAGTVLAINADRMAPVFDHADVGIVADWRDCIDILEEELRQAITTRSAPVEARK</sequence>
<dbReference type="Pfam" id="PF00766">
    <property type="entry name" value="ETF_alpha"/>
    <property type="match status" value="1"/>
</dbReference>
<feature type="domain" description="Electron transfer flavoprotein alpha/beta-subunit N-terminal" evidence="5">
    <location>
        <begin position="22"/>
        <end position="218"/>
    </location>
</feature>
<keyword evidence="9" id="KW-1185">Reference proteome</keyword>
<dbReference type="InterPro" id="IPR029035">
    <property type="entry name" value="DHS-like_NAD/FAD-binding_dom"/>
</dbReference>
<evidence type="ECO:0000256" key="1">
    <source>
        <dbReference type="ARBA" id="ARBA00001974"/>
    </source>
</evidence>
<dbReference type="InterPro" id="IPR014730">
    <property type="entry name" value="ETF_a/b_N"/>
</dbReference>
<evidence type="ECO:0000256" key="4">
    <source>
        <dbReference type="ARBA" id="ARBA00025649"/>
    </source>
</evidence>
<evidence type="ECO:0000313" key="7">
    <source>
        <dbReference type="EMBL" id="ORB02854.1"/>
    </source>
</evidence>
<protein>
    <recommendedName>
        <fullName evidence="5">Electron transfer flavoprotein alpha/beta-subunit N-terminal domain-containing protein</fullName>
    </recommendedName>
</protein>
<dbReference type="PANTHER" id="PTHR43153">
    <property type="entry name" value="ELECTRON TRANSFER FLAVOPROTEIN ALPHA"/>
    <property type="match status" value="1"/>
</dbReference>
<proteinExistence type="inferred from homology"/>
<dbReference type="SMART" id="SM00893">
    <property type="entry name" value="ETF"/>
    <property type="match status" value="2"/>
</dbReference>
<organism evidence="7 8">
    <name type="scientific">Mycobacterium mantenii</name>
    <dbReference type="NCBI Taxonomy" id="560555"/>
    <lineage>
        <taxon>Bacteria</taxon>
        <taxon>Bacillati</taxon>
        <taxon>Actinomycetota</taxon>
        <taxon>Actinomycetes</taxon>
        <taxon>Mycobacteriales</taxon>
        <taxon>Mycobacteriaceae</taxon>
        <taxon>Mycobacterium</taxon>
        <taxon>Mycobacterium avium complex (MAC)</taxon>
    </lineage>
</organism>
<evidence type="ECO:0000256" key="2">
    <source>
        <dbReference type="ARBA" id="ARBA00005817"/>
    </source>
</evidence>
<comment type="subunit">
    <text evidence="3">Heterodimer of an alpha and a beta subunit.</text>
</comment>
<comment type="cofactor">
    <cofactor evidence="1">
        <name>FAD</name>
        <dbReference type="ChEBI" id="CHEBI:57692"/>
    </cofactor>
</comment>
<dbReference type="Proteomes" id="UP000465812">
    <property type="component" value="Chromosome"/>
</dbReference>
<evidence type="ECO:0000313" key="6">
    <source>
        <dbReference type="EMBL" id="BBY38019.1"/>
    </source>
</evidence>